<dbReference type="RefSeq" id="WP_379701937.1">
    <property type="nucleotide sequence ID" value="NZ_JBHTAT010000001.1"/>
</dbReference>
<accession>A0ABD5ZTQ4</accession>
<dbReference type="Proteomes" id="UP001596434">
    <property type="component" value="Unassembled WGS sequence"/>
</dbReference>
<evidence type="ECO:0000313" key="2">
    <source>
        <dbReference type="EMBL" id="MFC7253860.1"/>
    </source>
</evidence>
<dbReference type="InterPro" id="IPR055927">
    <property type="entry name" value="DUF7504"/>
</dbReference>
<dbReference type="EMBL" id="JBHTAT010000001">
    <property type="protein sequence ID" value="MFC7253860.1"/>
    <property type="molecule type" value="Genomic_DNA"/>
</dbReference>
<sequence>MERNVEDDVGDRFGTKADATEILVVSAERSVMDVVDDWRASRGTLPATFGLITFGEFGRSAARETTADGPSRQSLPGRDVTVTAMSDPGNLRRLGTAATLYLDDWADSDRETVVYVDALDPFIEANGVESTFQFLHLLVQTVTQLGATLAVRADPSRIDERTINTLQPLFDAVTDPGPADGGTTPPALDTDTIHELLRNPRRRFVLRSLFQDESVGLATLAERLARRESSSEPPTDDDQRRAFTALASVHVPRLAEAGLVVFDRSDERVSLSDAARGAERLEGYLNGSFDDR</sequence>
<keyword evidence="3" id="KW-1185">Reference proteome</keyword>
<evidence type="ECO:0000313" key="3">
    <source>
        <dbReference type="Proteomes" id="UP001596434"/>
    </source>
</evidence>
<dbReference type="InterPro" id="IPR055768">
    <property type="entry name" value="DUF7344"/>
</dbReference>
<gene>
    <name evidence="2" type="ORF">ACFQKE_00815</name>
</gene>
<dbReference type="GeneID" id="96952148"/>
<feature type="domain" description="DUF7344" evidence="1">
    <location>
        <begin position="194"/>
        <end position="269"/>
    </location>
</feature>
<dbReference type="AlphaFoldDB" id="A0ABD5ZTQ4"/>
<reference evidence="2 3" key="1">
    <citation type="journal article" date="2019" name="Int. J. Syst. Evol. Microbiol.">
        <title>The Global Catalogue of Microorganisms (GCM) 10K type strain sequencing project: providing services to taxonomists for standard genome sequencing and annotation.</title>
        <authorList>
            <consortium name="The Broad Institute Genomics Platform"/>
            <consortium name="The Broad Institute Genome Sequencing Center for Infectious Disease"/>
            <person name="Wu L."/>
            <person name="Ma J."/>
        </authorList>
    </citation>
    <scope>NUCLEOTIDE SEQUENCE [LARGE SCALE GENOMIC DNA]</scope>
    <source>
        <strain evidence="2 3">GX21</strain>
    </source>
</reference>
<comment type="caution">
    <text evidence="2">The sequence shown here is derived from an EMBL/GenBank/DDBJ whole genome shotgun (WGS) entry which is preliminary data.</text>
</comment>
<name>A0ABD5ZTQ4_9EURY</name>
<dbReference type="Pfam" id="PF24035">
    <property type="entry name" value="DUF7344"/>
    <property type="match status" value="1"/>
</dbReference>
<organism evidence="2 3">
    <name type="scientific">Haloplanus litoreus</name>
    <dbReference type="NCBI Taxonomy" id="767515"/>
    <lineage>
        <taxon>Archaea</taxon>
        <taxon>Methanobacteriati</taxon>
        <taxon>Methanobacteriota</taxon>
        <taxon>Stenosarchaea group</taxon>
        <taxon>Halobacteria</taxon>
        <taxon>Halobacteriales</taxon>
        <taxon>Haloferacaceae</taxon>
        <taxon>Haloplanus</taxon>
    </lineage>
</organism>
<evidence type="ECO:0000259" key="1">
    <source>
        <dbReference type="Pfam" id="PF24035"/>
    </source>
</evidence>
<protein>
    <recommendedName>
        <fullName evidence="1">DUF7344 domain-containing protein</fullName>
    </recommendedName>
</protein>
<dbReference type="Pfam" id="PF24336">
    <property type="entry name" value="DUF7504"/>
    <property type="match status" value="1"/>
</dbReference>
<proteinExistence type="predicted"/>